<feature type="chain" id="PRO_5013169601" evidence="2">
    <location>
        <begin position="19"/>
        <end position="143"/>
    </location>
</feature>
<evidence type="ECO:0000256" key="1">
    <source>
        <dbReference type="ARBA" id="ARBA00010552"/>
    </source>
</evidence>
<evidence type="ECO:0000256" key="2">
    <source>
        <dbReference type="SAM" id="SignalP"/>
    </source>
</evidence>
<dbReference type="SUPFAM" id="SSF55298">
    <property type="entry name" value="YjgF-like"/>
    <property type="match status" value="1"/>
</dbReference>
<dbReference type="InterPro" id="IPR019897">
    <property type="entry name" value="RidA_CS"/>
</dbReference>
<evidence type="ECO:0000313" key="4">
    <source>
        <dbReference type="Proteomes" id="UP000215595"/>
    </source>
</evidence>
<comment type="caution">
    <text evidence="3">The sequence shown here is derived from an EMBL/GenBank/DDBJ whole genome shotgun (WGS) entry which is preliminary data.</text>
</comment>
<dbReference type="Pfam" id="PF01042">
    <property type="entry name" value="Ribonuc_L-PSP"/>
    <property type="match status" value="1"/>
</dbReference>
<accession>A0A258FIB2</accession>
<name>A0A258FIB2_9CAUL</name>
<comment type="similarity">
    <text evidence="1">Belongs to the RutC family.</text>
</comment>
<feature type="signal peptide" evidence="2">
    <location>
        <begin position="1"/>
        <end position="18"/>
    </location>
</feature>
<dbReference type="PANTHER" id="PTHR11803:SF39">
    <property type="entry name" value="2-IMINOBUTANOATE_2-IMINOPROPANOATE DEAMINASE"/>
    <property type="match status" value="1"/>
</dbReference>
<sequence length="143" mass="14952">MTALLAAVLFVAADAAVADPAPPELPFSPAVLVDNVLYTSGQIGVKPGENHLTPGGMPAEARQAMDNIDAILAANGMSFDDVFRCTVALSDMSKWGEFNAVYVTYFQAGPLPARSAFGASALAYGGQVEIDCMARKGWKSAPR</sequence>
<dbReference type="GO" id="GO:0005829">
    <property type="term" value="C:cytosol"/>
    <property type="evidence" value="ECO:0007669"/>
    <property type="project" value="TreeGrafter"/>
</dbReference>
<dbReference type="FunFam" id="3.30.1330.40:FF:000001">
    <property type="entry name" value="L-PSP family endoribonuclease"/>
    <property type="match status" value="1"/>
</dbReference>
<dbReference type="AlphaFoldDB" id="A0A258FIB2"/>
<evidence type="ECO:0000313" key="3">
    <source>
        <dbReference type="EMBL" id="OYX32241.1"/>
    </source>
</evidence>
<dbReference type="InterPro" id="IPR035959">
    <property type="entry name" value="RutC-like_sf"/>
</dbReference>
<dbReference type="Proteomes" id="UP000215595">
    <property type="component" value="Unassembled WGS sequence"/>
</dbReference>
<dbReference type="Gene3D" id="3.30.1330.40">
    <property type="entry name" value="RutC-like"/>
    <property type="match status" value="1"/>
</dbReference>
<dbReference type="PANTHER" id="PTHR11803">
    <property type="entry name" value="2-IMINOBUTANOATE/2-IMINOPROPANOATE DEAMINASE RIDA"/>
    <property type="match status" value="1"/>
</dbReference>
<keyword evidence="2" id="KW-0732">Signal</keyword>
<organism evidence="3 4">
    <name type="scientific">Brevundimonas subvibrioides</name>
    <dbReference type="NCBI Taxonomy" id="74313"/>
    <lineage>
        <taxon>Bacteria</taxon>
        <taxon>Pseudomonadati</taxon>
        <taxon>Pseudomonadota</taxon>
        <taxon>Alphaproteobacteria</taxon>
        <taxon>Caulobacterales</taxon>
        <taxon>Caulobacteraceae</taxon>
        <taxon>Brevundimonas</taxon>
    </lineage>
</organism>
<protein>
    <submittedName>
        <fullName evidence="3">Uncharacterized protein</fullName>
    </submittedName>
</protein>
<dbReference type="EMBL" id="NCEB01000024">
    <property type="protein sequence ID" value="OYX32241.1"/>
    <property type="molecule type" value="Genomic_DNA"/>
</dbReference>
<proteinExistence type="inferred from homology"/>
<dbReference type="CDD" id="cd00448">
    <property type="entry name" value="YjgF_YER057c_UK114_family"/>
    <property type="match status" value="1"/>
</dbReference>
<dbReference type="GO" id="GO:0019239">
    <property type="term" value="F:deaminase activity"/>
    <property type="evidence" value="ECO:0007669"/>
    <property type="project" value="TreeGrafter"/>
</dbReference>
<reference evidence="3 4" key="1">
    <citation type="submission" date="2017-03" db="EMBL/GenBank/DDBJ databases">
        <title>Lifting the veil on microbial sulfur biogeochemistry in mining wastewaters.</title>
        <authorList>
            <person name="Kantor R.S."/>
            <person name="Colenbrander Nelson T."/>
            <person name="Marshall S."/>
            <person name="Bennett D."/>
            <person name="Apte S."/>
            <person name="Camacho D."/>
            <person name="Thomas B.C."/>
            <person name="Warren L.A."/>
            <person name="Banfield J.F."/>
        </authorList>
    </citation>
    <scope>NUCLEOTIDE SEQUENCE [LARGE SCALE GENOMIC DNA]</scope>
    <source>
        <strain evidence="3">32-69-9</strain>
    </source>
</reference>
<dbReference type="InterPro" id="IPR006175">
    <property type="entry name" value="YjgF/YER057c/UK114"/>
</dbReference>
<dbReference type="PROSITE" id="PS01094">
    <property type="entry name" value="UPF0076"/>
    <property type="match status" value="1"/>
</dbReference>
<gene>
    <name evidence="3" type="ORF">B7Z01_11355</name>
</gene>